<dbReference type="InterPro" id="IPR008521">
    <property type="entry name" value="Mg_trans_NIPA"/>
</dbReference>
<keyword evidence="4 6" id="KW-0472">Membrane</keyword>
<feature type="transmembrane region" description="Helical" evidence="6">
    <location>
        <begin position="438"/>
        <end position="456"/>
    </location>
</feature>
<organism evidence="7 8">
    <name type="scientific">Dispira parvispora</name>
    <dbReference type="NCBI Taxonomy" id="1520584"/>
    <lineage>
        <taxon>Eukaryota</taxon>
        <taxon>Fungi</taxon>
        <taxon>Fungi incertae sedis</taxon>
        <taxon>Zoopagomycota</taxon>
        <taxon>Kickxellomycotina</taxon>
        <taxon>Dimargaritomycetes</taxon>
        <taxon>Dimargaritales</taxon>
        <taxon>Dimargaritaceae</taxon>
        <taxon>Dispira</taxon>
    </lineage>
</organism>
<gene>
    <name evidence="7" type="ORF">IWQ62_001537</name>
</gene>
<dbReference type="AlphaFoldDB" id="A0A9W8AVV5"/>
<proteinExistence type="predicted"/>
<accession>A0A9W8AVV5</accession>
<dbReference type="OrthoDB" id="2504919at2759"/>
<evidence type="ECO:0000313" key="7">
    <source>
        <dbReference type="EMBL" id="KAJ1967962.1"/>
    </source>
</evidence>
<evidence type="ECO:0000256" key="3">
    <source>
        <dbReference type="ARBA" id="ARBA00022989"/>
    </source>
</evidence>
<feature type="region of interest" description="Disordered" evidence="5">
    <location>
        <begin position="608"/>
        <end position="649"/>
    </location>
</feature>
<evidence type="ECO:0000256" key="6">
    <source>
        <dbReference type="SAM" id="Phobius"/>
    </source>
</evidence>
<dbReference type="Pfam" id="PF05653">
    <property type="entry name" value="Mg_trans_NIPA"/>
    <property type="match status" value="1"/>
</dbReference>
<feature type="transmembrane region" description="Helical" evidence="6">
    <location>
        <begin position="500"/>
        <end position="521"/>
    </location>
</feature>
<protein>
    <submittedName>
        <fullName evidence="7">Uncharacterized protein</fullName>
    </submittedName>
</protein>
<evidence type="ECO:0000256" key="1">
    <source>
        <dbReference type="ARBA" id="ARBA00004141"/>
    </source>
</evidence>
<comment type="caution">
    <text evidence="7">The sequence shown here is derived from an EMBL/GenBank/DDBJ whole genome shotgun (WGS) entry which is preliminary data.</text>
</comment>
<feature type="transmembrane region" description="Helical" evidence="6">
    <location>
        <begin position="130"/>
        <end position="148"/>
    </location>
</feature>
<dbReference type="GO" id="GO:0016020">
    <property type="term" value="C:membrane"/>
    <property type="evidence" value="ECO:0007669"/>
    <property type="project" value="UniProtKB-SubCell"/>
</dbReference>
<keyword evidence="3 6" id="KW-1133">Transmembrane helix</keyword>
<comment type="subcellular location">
    <subcellularLocation>
        <location evidence="1">Membrane</location>
        <topology evidence="1">Multi-pass membrane protein</topology>
    </subcellularLocation>
</comment>
<dbReference type="PANTHER" id="PTHR12570:SF86">
    <property type="entry name" value="ADR321CP"/>
    <property type="match status" value="1"/>
</dbReference>
<feature type="transmembrane region" description="Helical" evidence="6">
    <location>
        <begin position="468"/>
        <end position="488"/>
    </location>
</feature>
<sequence length="649" mass="71928">MCMSGTFAIICREPNLYMVRNADQSHIPEREFNACRAMAKECSWRKNPGWGKDVLAIIYSNKIVDEERVAVELTHADLMSGEMLTIDNKHVHSNPYSYSRYGYGRDEGSNEIDQEYHNGEQYLFPCVKDVTILVTLGAVTLVSNALFAKWLSDDRFNRTAAGATCLVVVGGALIAAFGALSLPTHSLQDLLNLYQQMAFIVYFVLTEVLVLVLLGCVFLLRETGPFGPNGQAMAHQQGRRCAMSWHSPALPSWEALLDEEAQLPTPVMMYSHHPDRDSVEEREDATLLAEENGGKHITQFPALASSEGGTNAWQSYPHPREVSPGAFDSLTHLPPSPPIMDSPELFSTDGEPYTFKQRHRPISRFARCLMGCGIPYGWGILSPRVTYYLSRNRTMLQGLFYGVMSGMLCSQSLLFAKSGIELLLVSFDTGVNQFTNPLAWFILVGLIVTSLSQLAFLNRSLELCSTLLIAPLTFCSYNIATLLNGIVYYDQLDQMHTYQLALVIVGTIILSVGVFVLSWALSYRAEPPSTGDASATSGELLSPATHRSPMDSIDIHDLEAQEELAWLPAFTLSSTLSAKLTPLAKAYYRMLRALGRLWPRRSPVRGLGIRSESHASPRGTTDRDITEPLLGEYSDDNPPDTSELDAFHS</sequence>
<dbReference type="GO" id="GO:0015095">
    <property type="term" value="F:magnesium ion transmembrane transporter activity"/>
    <property type="evidence" value="ECO:0007669"/>
    <property type="project" value="InterPro"/>
</dbReference>
<keyword evidence="8" id="KW-1185">Reference proteome</keyword>
<reference evidence="7" key="1">
    <citation type="submission" date="2022-07" db="EMBL/GenBank/DDBJ databases">
        <title>Phylogenomic reconstructions and comparative analyses of Kickxellomycotina fungi.</title>
        <authorList>
            <person name="Reynolds N.K."/>
            <person name="Stajich J.E."/>
            <person name="Barry K."/>
            <person name="Grigoriev I.V."/>
            <person name="Crous P."/>
            <person name="Smith M.E."/>
        </authorList>
    </citation>
    <scope>NUCLEOTIDE SEQUENCE</scope>
    <source>
        <strain evidence="7">RSA 1196</strain>
    </source>
</reference>
<dbReference type="PANTHER" id="PTHR12570">
    <property type="match status" value="1"/>
</dbReference>
<name>A0A9W8AVV5_9FUNG</name>
<dbReference type="EMBL" id="JANBPY010000253">
    <property type="protein sequence ID" value="KAJ1967962.1"/>
    <property type="molecule type" value="Genomic_DNA"/>
</dbReference>
<evidence type="ECO:0000256" key="5">
    <source>
        <dbReference type="SAM" id="MobiDB-lite"/>
    </source>
</evidence>
<feature type="transmembrane region" description="Helical" evidence="6">
    <location>
        <begin position="200"/>
        <end position="220"/>
    </location>
</feature>
<feature type="compositionally biased region" description="Basic and acidic residues" evidence="5">
    <location>
        <begin position="611"/>
        <end position="626"/>
    </location>
</feature>
<evidence type="ECO:0000256" key="4">
    <source>
        <dbReference type="ARBA" id="ARBA00023136"/>
    </source>
</evidence>
<evidence type="ECO:0000313" key="8">
    <source>
        <dbReference type="Proteomes" id="UP001150925"/>
    </source>
</evidence>
<keyword evidence="2 6" id="KW-0812">Transmembrane</keyword>
<feature type="transmembrane region" description="Helical" evidence="6">
    <location>
        <begin position="160"/>
        <end position="180"/>
    </location>
</feature>
<dbReference type="Proteomes" id="UP001150925">
    <property type="component" value="Unassembled WGS sequence"/>
</dbReference>
<feature type="transmembrane region" description="Helical" evidence="6">
    <location>
        <begin position="398"/>
        <end position="418"/>
    </location>
</feature>
<evidence type="ECO:0000256" key="2">
    <source>
        <dbReference type="ARBA" id="ARBA00022692"/>
    </source>
</evidence>